<dbReference type="Pfam" id="PF00514">
    <property type="entry name" value="Arm"/>
    <property type="match status" value="1"/>
</dbReference>
<dbReference type="InterPro" id="IPR011989">
    <property type="entry name" value="ARM-like"/>
</dbReference>
<protein>
    <recommendedName>
        <fullName evidence="5">Importin subunit alpha</fullName>
    </recommendedName>
</protein>
<evidence type="ECO:0000313" key="7">
    <source>
        <dbReference type="EMBL" id="CAG9332791.1"/>
    </source>
</evidence>
<keyword evidence="2 5" id="KW-0813">Transport</keyword>
<dbReference type="Gene3D" id="1.25.10.10">
    <property type="entry name" value="Leucine-rich Repeat Variant"/>
    <property type="match status" value="1"/>
</dbReference>
<dbReference type="GO" id="GO:0061608">
    <property type="term" value="F:nuclear import signal receptor activity"/>
    <property type="evidence" value="ECO:0007669"/>
    <property type="project" value="InterPro"/>
</dbReference>
<proteinExistence type="inferred from homology"/>
<reference evidence="7" key="1">
    <citation type="submission" date="2021-09" db="EMBL/GenBank/DDBJ databases">
        <authorList>
            <consortium name="AG Swart"/>
            <person name="Singh M."/>
            <person name="Singh A."/>
            <person name="Seah K."/>
            <person name="Emmerich C."/>
        </authorList>
    </citation>
    <scope>NUCLEOTIDE SEQUENCE</scope>
    <source>
        <strain evidence="7">ATCC30299</strain>
    </source>
</reference>
<dbReference type="PANTHER" id="PTHR23316">
    <property type="entry name" value="IMPORTIN ALPHA"/>
    <property type="match status" value="1"/>
</dbReference>
<evidence type="ECO:0000256" key="5">
    <source>
        <dbReference type="PIRNR" id="PIRNR005673"/>
    </source>
</evidence>
<dbReference type="InterPro" id="IPR000225">
    <property type="entry name" value="Armadillo"/>
</dbReference>
<dbReference type="InterPro" id="IPR024931">
    <property type="entry name" value="Importin_alpha"/>
</dbReference>
<keyword evidence="3" id="KW-0677">Repeat</keyword>
<evidence type="ECO:0000256" key="3">
    <source>
        <dbReference type="ARBA" id="ARBA00022737"/>
    </source>
</evidence>
<name>A0AAU9K453_9CILI</name>
<evidence type="ECO:0000256" key="1">
    <source>
        <dbReference type="ARBA" id="ARBA00010394"/>
    </source>
</evidence>
<sequence>MQRLAERNNCFQQPNLGVVLEQHEQFSVNLRRKKRREQQMERRAKKDDLPASKISKVFRLTFPDLIRNLNDIHYSLETFKNILIGEYSSELKLEALRITRHFLTRGEAILDKAQIYAELGYIQSYIDLLNPHNPKEVQYEASWALCNLASCSHEIVEILISKGIIPACLGVINSESLDIIENAVWCLGNIAGDHKEYRVLMIKSYVFEFLVNLLKDMHEHPSPALNALLYALKNISRSIIHANIELVKKLLTLIKPLFQAASTREIEDLLTILYCITNGKEKWLQAIIDNGYGPIIIDSCDLPNQAASLLAYKALGNLLGGNVSQAEYVINLGAIEKIHKAVRSLDYHIRKEGFWALSNITAGSASQVKRIINSDLIDIAIRGLTENDEGIKYECGYVIANCFFRGEIEDIFELVNKGILLAFGQSIEINSDVKLIKLLLESAFQLLKLASDESRLEAMKLEFEKANLVDVIDGLSHHENKVIETIAKGLISEYFHEDDSDQIFLQDNFQSYEFS</sequence>
<dbReference type="PROSITE" id="PS50176">
    <property type="entry name" value="ARM_REPEAT"/>
    <property type="match status" value="1"/>
</dbReference>
<comment type="caution">
    <text evidence="7">The sequence shown here is derived from an EMBL/GenBank/DDBJ whole genome shotgun (WGS) entry which is preliminary data.</text>
</comment>
<keyword evidence="8" id="KW-1185">Reference proteome</keyword>
<dbReference type="SMART" id="SM00185">
    <property type="entry name" value="ARM"/>
    <property type="match status" value="4"/>
</dbReference>
<dbReference type="PIRSF" id="PIRSF005673">
    <property type="entry name" value="Importin_alpha"/>
    <property type="match status" value="1"/>
</dbReference>
<comment type="similarity">
    <text evidence="1 5">Belongs to the importin alpha family.</text>
</comment>
<dbReference type="GO" id="GO:0005737">
    <property type="term" value="C:cytoplasm"/>
    <property type="evidence" value="ECO:0007669"/>
    <property type="project" value="InterPro"/>
</dbReference>
<gene>
    <name evidence="7" type="ORF">BSTOLATCC_MIC57080</name>
</gene>
<dbReference type="SUPFAM" id="SSF48371">
    <property type="entry name" value="ARM repeat"/>
    <property type="match status" value="1"/>
</dbReference>
<dbReference type="AlphaFoldDB" id="A0AAU9K453"/>
<organism evidence="7 8">
    <name type="scientific">Blepharisma stoltei</name>
    <dbReference type="NCBI Taxonomy" id="1481888"/>
    <lineage>
        <taxon>Eukaryota</taxon>
        <taxon>Sar</taxon>
        <taxon>Alveolata</taxon>
        <taxon>Ciliophora</taxon>
        <taxon>Postciliodesmatophora</taxon>
        <taxon>Heterotrichea</taxon>
        <taxon>Heterotrichida</taxon>
        <taxon>Blepharismidae</taxon>
        <taxon>Blepharisma</taxon>
    </lineage>
</organism>
<accession>A0AAU9K453</accession>
<evidence type="ECO:0000313" key="8">
    <source>
        <dbReference type="Proteomes" id="UP001162131"/>
    </source>
</evidence>
<evidence type="ECO:0000256" key="6">
    <source>
        <dbReference type="PROSITE-ProRule" id="PRU00259"/>
    </source>
</evidence>
<evidence type="ECO:0000256" key="4">
    <source>
        <dbReference type="ARBA" id="ARBA00022927"/>
    </source>
</evidence>
<evidence type="ECO:0000256" key="2">
    <source>
        <dbReference type="ARBA" id="ARBA00022448"/>
    </source>
</evidence>
<dbReference type="GO" id="GO:0006606">
    <property type="term" value="P:protein import into nucleus"/>
    <property type="evidence" value="ECO:0007669"/>
    <property type="project" value="InterPro"/>
</dbReference>
<feature type="repeat" description="ARM" evidence="6">
    <location>
        <begin position="120"/>
        <end position="163"/>
    </location>
</feature>
<dbReference type="Proteomes" id="UP001162131">
    <property type="component" value="Unassembled WGS sequence"/>
</dbReference>
<dbReference type="InterPro" id="IPR016024">
    <property type="entry name" value="ARM-type_fold"/>
</dbReference>
<dbReference type="EMBL" id="CAJZBQ010000055">
    <property type="protein sequence ID" value="CAG9332791.1"/>
    <property type="molecule type" value="Genomic_DNA"/>
</dbReference>
<keyword evidence="4 5" id="KW-0653">Protein transport</keyword>